<feature type="transmembrane region" description="Helical" evidence="7">
    <location>
        <begin position="93"/>
        <end position="114"/>
    </location>
</feature>
<feature type="transmembrane region" description="Helical" evidence="7">
    <location>
        <begin position="35"/>
        <end position="56"/>
    </location>
</feature>
<accession>A0A4R3KQR8</accession>
<comment type="caution">
    <text evidence="9">The sequence shown here is derived from an EMBL/GenBank/DDBJ whole genome shotgun (WGS) entry which is preliminary data.</text>
</comment>
<evidence type="ECO:0000256" key="7">
    <source>
        <dbReference type="SAM" id="Phobius"/>
    </source>
</evidence>
<gene>
    <name evidence="9" type="ORF">EDD80_10543</name>
</gene>
<comment type="subcellular location">
    <subcellularLocation>
        <location evidence="1">Membrane</location>
        <topology evidence="1">Multi-pass membrane protein</topology>
    </subcellularLocation>
</comment>
<evidence type="ECO:0000256" key="5">
    <source>
        <dbReference type="ARBA" id="ARBA00023136"/>
    </source>
</evidence>
<feature type="transmembrane region" description="Helical" evidence="7">
    <location>
        <begin position="272"/>
        <end position="289"/>
    </location>
</feature>
<evidence type="ECO:0000259" key="8">
    <source>
        <dbReference type="Pfam" id="PF00892"/>
    </source>
</evidence>
<feature type="transmembrane region" description="Helical" evidence="7">
    <location>
        <begin position="184"/>
        <end position="204"/>
    </location>
</feature>
<feature type="transmembrane region" description="Helical" evidence="7">
    <location>
        <begin position="7"/>
        <end position="29"/>
    </location>
</feature>
<feature type="transmembrane region" description="Helical" evidence="7">
    <location>
        <begin position="247"/>
        <end position="266"/>
    </location>
</feature>
<dbReference type="SUPFAM" id="SSF103481">
    <property type="entry name" value="Multidrug resistance efflux transporter EmrE"/>
    <property type="match status" value="2"/>
</dbReference>
<feature type="transmembrane region" description="Helical" evidence="7">
    <location>
        <begin position="68"/>
        <end position="87"/>
    </location>
</feature>
<evidence type="ECO:0000313" key="10">
    <source>
        <dbReference type="Proteomes" id="UP000295807"/>
    </source>
</evidence>
<feature type="transmembrane region" description="Helical" evidence="7">
    <location>
        <begin position="216"/>
        <end position="235"/>
    </location>
</feature>
<feature type="domain" description="EamA" evidence="8">
    <location>
        <begin position="6"/>
        <end position="140"/>
    </location>
</feature>
<evidence type="ECO:0000256" key="3">
    <source>
        <dbReference type="ARBA" id="ARBA00022692"/>
    </source>
</evidence>
<evidence type="ECO:0000256" key="4">
    <source>
        <dbReference type="ARBA" id="ARBA00022989"/>
    </source>
</evidence>
<protein>
    <submittedName>
        <fullName evidence="9">Drug/metabolite transporter (DMT)-like permease</fullName>
    </submittedName>
</protein>
<organism evidence="9 10">
    <name type="scientific">Anseongella ginsenosidimutans</name>
    <dbReference type="NCBI Taxonomy" id="496056"/>
    <lineage>
        <taxon>Bacteria</taxon>
        <taxon>Pseudomonadati</taxon>
        <taxon>Bacteroidota</taxon>
        <taxon>Sphingobacteriia</taxon>
        <taxon>Sphingobacteriales</taxon>
        <taxon>Sphingobacteriaceae</taxon>
        <taxon>Anseongella</taxon>
    </lineage>
</organism>
<name>A0A4R3KQR8_9SPHI</name>
<dbReference type="RefSeq" id="WP_132129031.1">
    <property type="nucleotide sequence ID" value="NZ_CP042432.1"/>
</dbReference>
<dbReference type="InterPro" id="IPR000620">
    <property type="entry name" value="EamA_dom"/>
</dbReference>
<evidence type="ECO:0000256" key="6">
    <source>
        <dbReference type="SAM" id="MobiDB-lite"/>
    </source>
</evidence>
<sequence>MRNQWRAYLALAAMCIIWGTTYLAMRVGIMHVPPFLFLGIRQVVAGGLLCLFFLGSGHRFPAWKDLKIHLLAGILMIGIGNGLVGWGEQHVTSGIAALICSMMPIWLILFNVFFMGNTERVNGKMALGILLGFGGLVLIFSDGLQDLVNPAYASGMIGIVVATLSWAGGTLLLKKQKPVIKPVFAAGIQLLSGGVFMLIISPFSDNYGGMEFTGEAVYALLYLIVFGSIVSYGSFTYALEKLPASTVSMYAYINPLVALFAGWLLLDEVLSRHILFAGLLTIGGIYLVTAGRRRKKPALSPAPVPGPRERQASATQ</sequence>
<feature type="transmembrane region" description="Helical" evidence="7">
    <location>
        <begin position="126"/>
        <end position="145"/>
    </location>
</feature>
<keyword evidence="3 7" id="KW-0812">Transmembrane</keyword>
<feature type="compositionally biased region" description="Basic and acidic residues" evidence="6">
    <location>
        <begin position="307"/>
        <end position="316"/>
    </location>
</feature>
<dbReference type="InterPro" id="IPR050638">
    <property type="entry name" value="AA-Vitamin_Transporters"/>
</dbReference>
<dbReference type="InterPro" id="IPR037185">
    <property type="entry name" value="EmrE-like"/>
</dbReference>
<dbReference type="GO" id="GO:0016020">
    <property type="term" value="C:membrane"/>
    <property type="evidence" value="ECO:0007669"/>
    <property type="project" value="UniProtKB-SubCell"/>
</dbReference>
<reference evidence="9 10" key="1">
    <citation type="submission" date="2019-03" db="EMBL/GenBank/DDBJ databases">
        <title>Genomic Encyclopedia of Type Strains, Phase IV (KMG-IV): sequencing the most valuable type-strain genomes for metagenomic binning, comparative biology and taxonomic classification.</title>
        <authorList>
            <person name="Goeker M."/>
        </authorList>
    </citation>
    <scope>NUCLEOTIDE SEQUENCE [LARGE SCALE GENOMIC DNA]</scope>
    <source>
        <strain evidence="9 10">DSM 21100</strain>
    </source>
</reference>
<dbReference type="Pfam" id="PF00892">
    <property type="entry name" value="EamA"/>
    <property type="match status" value="2"/>
</dbReference>
<comment type="similarity">
    <text evidence="2">Belongs to the EamA transporter family.</text>
</comment>
<dbReference type="PANTHER" id="PTHR32322:SF2">
    <property type="entry name" value="EAMA DOMAIN-CONTAINING PROTEIN"/>
    <property type="match status" value="1"/>
</dbReference>
<evidence type="ECO:0000256" key="2">
    <source>
        <dbReference type="ARBA" id="ARBA00007362"/>
    </source>
</evidence>
<keyword evidence="4 7" id="KW-1133">Transmembrane helix</keyword>
<dbReference type="EMBL" id="SMAD01000005">
    <property type="protein sequence ID" value="TCS87230.1"/>
    <property type="molecule type" value="Genomic_DNA"/>
</dbReference>
<dbReference type="PANTHER" id="PTHR32322">
    <property type="entry name" value="INNER MEMBRANE TRANSPORTER"/>
    <property type="match status" value="1"/>
</dbReference>
<dbReference type="Proteomes" id="UP000295807">
    <property type="component" value="Unassembled WGS sequence"/>
</dbReference>
<feature type="transmembrane region" description="Helical" evidence="7">
    <location>
        <begin position="151"/>
        <end position="172"/>
    </location>
</feature>
<dbReference type="AlphaFoldDB" id="A0A4R3KQR8"/>
<evidence type="ECO:0000313" key="9">
    <source>
        <dbReference type="EMBL" id="TCS87230.1"/>
    </source>
</evidence>
<feature type="domain" description="EamA" evidence="8">
    <location>
        <begin position="154"/>
        <end position="289"/>
    </location>
</feature>
<dbReference type="OrthoDB" id="9812547at2"/>
<proteinExistence type="inferred from homology"/>
<evidence type="ECO:0000256" key="1">
    <source>
        <dbReference type="ARBA" id="ARBA00004141"/>
    </source>
</evidence>
<feature type="region of interest" description="Disordered" evidence="6">
    <location>
        <begin position="296"/>
        <end position="316"/>
    </location>
</feature>
<keyword evidence="10" id="KW-1185">Reference proteome</keyword>
<keyword evidence="5 7" id="KW-0472">Membrane</keyword>